<evidence type="ECO:0000313" key="3">
    <source>
        <dbReference type="EMBL" id="KAF0413648.1"/>
    </source>
</evidence>
<reference evidence="5" key="3">
    <citation type="submission" date="2020-03" db="EMBL/GenBank/DDBJ databases">
        <title>SpeciesPrimer: A bioinformatics pipeline dedicated to the design of qPCR primers for the quantification of bacterial species.</title>
        <authorList>
            <person name="Dreier M."/>
            <person name="Berthoud H."/>
            <person name="Shani N."/>
            <person name="Wechsler D."/>
            <person name="Junier P."/>
        </authorList>
    </citation>
    <scope>NUCLEOTIDE SEQUENCE [LARGE SCALE GENOMIC DNA]</scope>
    <source>
        <strain evidence="5">FAM13073</strain>
    </source>
</reference>
<dbReference type="Pfam" id="PF13411">
    <property type="entry name" value="MerR_1"/>
    <property type="match status" value="1"/>
</dbReference>
<dbReference type="SMART" id="SM00422">
    <property type="entry name" value="HTH_MERR"/>
    <property type="match status" value="1"/>
</dbReference>
<proteinExistence type="predicted"/>
<feature type="domain" description="HTH merR-type" evidence="2">
    <location>
        <begin position="1"/>
        <end position="66"/>
    </location>
</feature>
<dbReference type="PRINTS" id="PR00040">
    <property type="entry name" value="HTHMERR"/>
</dbReference>
<dbReference type="AlphaFoldDB" id="A0A6L5A2R8"/>
<comment type="caution">
    <text evidence="4">The sequence shown here is derived from an EMBL/GenBank/DDBJ whole genome shotgun (WGS) entry which is preliminary data.</text>
</comment>
<name>A0A6L5A2R8_PEDPE</name>
<dbReference type="Gene3D" id="1.10.1660.10">
    <property type="match status" value="1"/>
</dbReference>
<evidence type="ECO:0000259" key="2">
    <source>
        <dbReference type="PROSITE" id="PS50937"/>
    </source>
</evidence>
<keyword evidence="1" id="KW-0238">DNA-binding</keyword>
<gene>
    <name evidence="3" type="ORF">GBO79_06555</name>
    <name evidence="4" type="ORF">ITQ97_05685</name>
</gene>
<dbReference type="PANTHER" id="PTHR30204:SF98">
    <property type="entry name" value="HTH-TYPE TRANSCRIPTIONAL REGULATOR ADHR"/>
    <property type="match status" value="1"/>
</dbReference>
<organism evidence="4 6">
    <name type="scientific">Pediococcus pentosaceus</name>
    <dbReference type="NCBI Taxonomy" id="1255"/>
    <lineage>
        <taxon>Bacteria</taxon>
        <taxon>Bacillati</taxon>
        <taxon>Bacillota</taxon>
        <taxon>Bacilli</taxon>
        <taxon>Lactobacillales</taxon>
        <taxon>Lactobacillaceae</taxon>
        <taxon>Pediococcus</taxon>
    </lineage>
</organism>
<evidence type="ECO:0000313" key="5">
    <source>
        <dbReference type="Proteomes" id="UP000472573"/>
    </source>
</evidence>
<accession>A0A6L5A2R8</accession>
<reference evidence="3" key="1">
    <citation type="submission" date="2019-10" db="EMBL/GenBank/DDBJ databases">
        <authorList>
            <person name="Irmler S."/>
            <person name="Berthoud H."/>
            <person name="Roetschi A."/>
            <person name="Arias E."/>
            <person name="Shani N."/>
            <person name="Wuethrich D."/>
            <person name="Bruggmann R."/>
        </authorList>
    </citation>
    <scope>NUCLEOTIDE SEQUENCE</scope>
    <source>
        <strain evidence="3">FAM13073</strain>
    </source>
</reference>
<dbReference type="RefSeq" id="WP_081081352.1">
    <property type="nucleotide sequence ID" value="NZ_JADOFT010000003.1"/>
</dbReference>
<dbReference type="EMBL" id="WENB01000003">
    <property type="protein sequence ID" value="KAF0413648.1"/>
    <property type="molecule type" value="Genomic_DNA"/>
</dbReference>
<dbReference type="InterPro" id="IPR047057">
    <property type="entry name" value="MerR_fam"/>
</dbReference>
<dbReference type="EMBL" id="JADOFV010000003">
    <property type="protein sequence ID" value="MBF7127295.1"/>
    <property type="molecule type" value="Genomic_DNA"/>
</dbReference>
<dbReference type="PROSITE" id="PS50937">
    <property type="entry name" value="HTH_MERR_2"/>
    <property type="match status" value="1"/>
</dbReference>
<dbReference type="SUPFAM" id="SSF46955">
    <property type="entry name" value="Putative DNA-binding domain"/>
    <property type="match status" value="1"/>
</dbReference>
<sequence length="75" mass="8759">MTLVKSLIYSIQTLRYYEREGLIPAIHRDPNGVRDYQKDELYWIHYVQALRNSGVTVASIKKYVGLVQKGSETRE</sequence>
<dbReference type="PANTHER" id="PTHR30204">
    <property type="entry name" value="REDOX-CYCLING DRUG-SENSING TRANSCRIPTIONAL ACTIVATOR SOXR"/>
    <property type="match status" value="1"/>
</dbReference>
<keyword evidence="5" id="KW-1185">Reference proteome</keyword>
<dbReference type="GO" id="GO:0003700">
    <property type="term" value="F:DNA-binding transcription factor activity"/>
    <property type="evidence" value="ECO:0007669"/>
    <property type="project" value="InterPro"/>
</dbReference>
<reference evidence="4" key="4">
    <citation type="submission" date="2020-11" db="EMBL/GenBank/DDBJ databases">
        <title>Antibiotic susceptibility profiles of Pediococcus pentosaceus from various origins and their implications for the safety assessment of strains with food-technology applications.</title>
        <authorList>
            <person name="Shani N."/>
            <person name="Oberhaensli S."/>
            <person name="Arias E."/>
        </authorList>
    </citation>
    <scope>NUCLEOTIDE SEQUENCE</scope>
    <source>
        <strain evidence="4">FAM 19164</strain>
    </source>
</reference>
<dbReference type="Proteomes" id="UP000743107">
    <property type="component" value="Unassembled WGS sequence"/>
</dbReference>
<dbReference type="Proteomes" id="UP000472573">
    <property type="component" value="Unassembled WGS sequence"/>
</dbReference>
<dbReference type="InterPro" id="IPR000551">
    <property type="entry name" value="MerR-type_HTH_dom"/>
</dbReference>
<dbReference type="InterPro" id="IPR009061">
    <property type="entry name" value="DNA-bd_dom_put_sf"/>
</dbReference>
<protein>
    <submittedName>
        <fullName evidence="4">MerR family transcriptional regulator</fullName>
    </submittedName>
</protein>
<reference evidence="3" key="2">
    <citation type="submission" date="2019-12" db="EMBL/GenBank/DDBJ databases">
        <title>SpeciesPrimer: A bioinformatics pipeline dedicated to the design of qPCR primers for the quantification of bacterial species.</title>
        <authorList>
            <person name="Dreier M."/>
            <person name="Berthoud H."/>
            <person name="Shani N."/>
            <person name="Wechsler D."/>
            <person name="Junier P."/>
        </authorList>
    </citation>
    <scope>NUCLEOTIDE SEQUENCE</scope>
    <source>
        <strain evidence="3">FAM13073</strain>
    </source>
</reference>
<evidence type="ECO:0000313" key="4">
    <source>
        <dbReference type="EMBL" id="MBF7127295.1"/>
    </source>
</evidence>
<evidence type="ECO:0000256" key="1">
    <source>
        <dbReference type="ARBA" id="ARBA00023125"/>
    </source>
</evidence>
<evidence type="ECO:0000313" key="6">
    <source>
        <dbReference type="Proteomes" id="UP000743107"/>
    </source>
</evidence>
<dbReference type="GO" id="GO:0003677">
    <property type="term" value="F:DNA binding"/>
    <property type="evidence" value="ECO:0007669"/>
    <property type="project" value="UniProtKB-KW"/>
</dbReference>